<name>A0ABD2MQY2_9CUCU</name>
<comment type="caution">
    <text evidence="1">The sequence shown here is derived from an EMBL/GenBank/DDBJ whole genome shotgun (WGS) entry which is preliminary data.</text>
</comment>
<feature type="non-terminal residue" evidence="1">
    <location>
        <position position="1"/>
    </location>
</feature>
<gene>
    <name evidence="1" type="ORF">HHI36_007902</name>
</gene>
<feature type="non-terminal residue" evidence="1">
    <location>
        <position position="57"/>
    </location>
</feature>
<organism evidence="1 2">
    <name type="scientific">Cryptolaemus montrouzieri</name>
    <dbReference type="NCBI Taxonomy" id="559131"/>
    <lineage>
        <taxon>Eukaryota</taxon>
        <taxon>Metazoa</taxon>
        <taxon>Ecdysozoa</taxon>
        <taxon>Arthropoda</taxon>
        <taxon>Hexapoda</taxon>
        <taxon>Insecta</taxon>
        <taxon>Pterygota</taxon>
        <taxon>Neoptera</taxon>
        <taxon>Endopterygota</taxon>
        <taxon>Coleoptera</taxon>
        <taxon>Polyphaga</taxon>
        <taxon>Cucujiformia</taxon>
        <taxon>Coccinelloidea</taxon>
        <taxon>Coccinellidae</taxon>
        <taxon>Scymninae</taxon>
        <taxon>Scymnini</taxon>
        <taxon>Cryptolaemus</taxon>
    </lineage>
</organism>
<accession>A0ABD2MQY2</accession>
<sequence>KNGVDLEQKYSKDLNAVDFCEKHAVFKDLVSEMNGKSSAFDLLEHLCNNNLQETFPN</sequence>
<protein>
    <submittedName>
        <fullName evidence="1">Uncharacterized protein</fullName>
    </submittedName>
</protein>
<evidence type="ECO:0000313" key="2">
    <source>
        <dbReference type="Proteomes" id="UP001516400"/>
    </source>
</evidence>
<reference evidence="1 2" key="1">
    <citation type="journal article" date="2021" name="BMC Biol.">
        <title>Horizontally acquired antibacterial genes associated with adaptive radiation of ladybird beetles.</title>
        <authorList>
            <person name="Li H.S."/>
            <person name="Tang X.F."/>
            <person name="Huang Y.H."/>
            <person name="Xu Z.Y."/>
            <person name="Chen M.L."/>
            <person name="Du X.Y."/>
            <person name="Qiu B.Y."/>
            <person name="Chen P.T."/>
            <person name="Zhang W."/>
            <person name="Slipinski A."/>
            <person name="Escalona H.E."/>
            <person name="Waterhouse R.M."/>
            <person name="Zwick A."/>
            <person name="Pang H."/>
        </authorList>
    </citation>
    <scope>NUCLEOTIDE SEQUENCE [LARGE SCALE GENOMIC DNA]</scope>
    <source>
        <strain evidence="1">SYSU2018</strain>
    </source>
</reference>
<dbReference type="EMBL" id="JABFTP020000021">
    <property type="protein sequence ID" value="KAL3268806.1"/>
    <property type="molecule type" value="Genomic_DNA"/>
</dbReference>
<keyword evidence="2" id="KW-1185">Reference proteome</keyword>
<dbReference type="Proteomes" id="UP001516400">
    <property type="component" value="Unassembled WGS sequence"/>
</dbReference>
<proteinExistence type="predicted"/>
<dbReference type="AlphaFoldDB" id="A0ABD2MQY2"/>
<evidence type="ECO:0000313" key="1">
    <source>
        <dbReference type="EMBL" id="KAL3268806.1"/>
    </source>
</evidence>